<feature type="compositionally biased region" description="Basic and acidic residues" evidence="1">
    <location>
        <begin position="84"/>
        <end position="93"/>
    </location>
</feature>
<feature type="region of interest" description="Disordered" evidence="1">
    <location>
        <begin position="56"/>
        <end position="145"/>
    </location>
</feature>
<feature type="compositionally biased region" description="Basic and acidic residues" evidence="1">
    <location>
        <begin position="103"/>
        <end position="125"/>
    </location>
</feature>
<reference evidence="2 3" key="1">
    <citation type="submission" date="2018-10" db="EMBL/GenBank/DDBJ databases">
        <title>The genome of Lysobacter enzymogenes OH11.</title>
        <authorList>
            <person name="Liu F."/>
            <person name="Zhao Y."/>
            <person name="Qian G."/>
            <person name="Chen Y."/>
            <person name="Xu H."/>
        </authorList>
    </citation>
    <scope>NUCLEOTIDE SEQUENCE [LARGE SCALE GENOMIC DNA]</scope>
    <source>
        <strain evidence="2 3">OH11</strain>
    </source>
</reference>
<organism evidence="2 3">
    <name type="scientific">Lysobacter enzymogenes</name>
    <dbReference type="NCBI Taxonomy" id="69"/>
    <lineage>
        <taxon>Bacteria</taxon>
        <taxon>Pseudomonadati</taxon>
        <taxon>Pseudomonadota</taxon>
        <taxon>Gammaproteobacteria</taxon>
        <taxon>Lysobacterales</taxon>
        <taxon>Lysobacteraceae</taxon>
        <taxon>Lysobacter</taxon>
    </lineage>
</organism>
<feature type="compositionally biased region" description="Low complexity" evidence="1">
    <location>
        <begin position="56"/>
        <end position="68"/>
    </location>
</feature>
<dbReference type="EMBL" id="RCTY01000055">
    <property type="protein sequence ID" value="ROU04817.1"/>
    <property type="molecule type" value="Genomic_DNA"/>
</dbReference>
<protein>
    <submittedName>
        <fullName evidence="2">SPOR domain-containing protein</fullName>
    </submittedName>
</protein>
<evidence type="ECO:0000313" key="2">
    <source>
        <dbReference type="EMBL" id="ROU04817.1"/>
    </source>
</evidence>
<dbReference type="InterPro" id="IPR036680">
    <property type="entry name" value="SPOR-like_sf"/>
</dbReference>
<accession>A0A3N2RBM8</accession>
<evidence type="ECO:0000256" key="1">
    <source>
        <dbReference type="SAM" id="MobiDB-lite"/>
    </source>
</evidence>
<dbReference type="RefSeq" id="WP_123649465.1">
    <property type="nucleotide sequence ID" value="NZ_RCTY01000055.1"/>
</dbReference>
<dbReference type="SUPFAM" id="SSF110997">
    <property type="entry name" value="Sporulation related repeat"/>
    <property type="match status" value="1"/>
</dbReference>
<sequence length="298" mass="30100">MLIRALIVLLAALNIGVAAWWIARPAPPAPVADTLPPGVVRLRLVDEGKRVAATQPAVAADAAGQGRPLQARPLDGASAGLKPGEAKPAEVKAADNSVAPAKPGEDKAGEDKPSESKAGENKAGESKPLAAETAAAPPPPAPAVPAAKPQCFSLGPFADAAAAAAARAKLAPLAQKVSSRTLSGGGNSRGWRVYLPAASAEAAQATAQRIRAAGFNDLFVMSGAEANAIALGRFRNEESARKRGAELAAAGFAAKVEALGESNGQVWLDAATATSKGEALRVAAGAQRWRGISCDKVR</sequence>
<gene>
    <name evidence="2" type="ORF">D9T17_22115</name>
</gene>
<dbReference type="Proteomes" id="UP000275910">
    <property type="component" value="Unassembled WGS sequence"/>
</dbReference>
<name>A0A3N2RBM8_LYSEN</name>
<proteinExistence type="predicted"/>
<comment type="caution">
    <text evidence="2">The sequence shown here is derived from an EMBL/GenBank/DDBJ whole genome shotgun (WGS) entry which is preliminary data.</text>
</comment>
<dbReference type="AlphaFoldDB" id="A0A3N2RBM8"/>
<dbReference type="GO" id="GO:0042834">
    <property type="term" value="F:peptidoglycan binding"/>
    <property type="evidence" value="ECO:0007669"/>
    <property type="project" value="InterPro"/>
</dbReference>
<dbReference type="Gene3D" id="3.30.70.1070">
    <property type="entry name" value="Sporulation related repeat"/>
    <property type="match status" value="1"/>
</dbReference>
<evidence type="ECO:0000313" key="3">
    <source>
        <dbReference type="Proteomes" id="UP000275910"/>
    </source>
</evidence>